<accession>A0A5S9INH4</accession>
<dbReference type="EMBL" id="AP019860">
    <property type="protein sequence ID" value="BBM84676.1"/>
    <property type="molecule type" value="Genomic_DNA"/>
</dbReference>
<reference evidence="1 2" key="1">
    <citation type="submission" date="2019-08" db="EMBL/GenBank/DDBJ databases">
        <title>Complete genome sequence of Candidatus Uab amorphum.</title>
        <authorList>
            <person name="Shiratori T."/>
            <person name="Suzuki S."/>
            <person name="Kakizawa Y."/>
            <person name="Ishida K."/>
        </authorList>
    </citation>
    <scope>NUCLEOTIDE SEQUENCE [LARGE SCALE GENOMIC DNA]</scope>
    <source>
        <strain evidence="1 2">SRT547</strain>
    </source>
</reference>
<dbReference type="RefSeq" id="WP_151968815.1">
    <property type="nucleotide sequence ID" value="NZ_AP019860.1"/>
</dbReference>
<proteinExistence type="predicted"/>
<evidence type="ECO:0000313" key="1">
    <source>
        <dbReference type="EMBL" id="BBM84676.1"/>
    </source>
</evidence>
<keyword evidence="2" id="KW-1185">Reference proteome</keyword>
<evidence type="ECO:0000313" key="2">
    <source>
        <dbReference type="Proteomes" id="UP000326354"/>
    </source>
</evidence>
<dbReference type="Proteomes" id="UP000326354">
    <property type="component" value="Chromosome"/>
</dbReference>
<protein>
    <submittedName>
        <fullName evidence="1">Uncharacterized protein</fullName>
    </submittedName>
</protein>
<name>A0A5S9INH4_UABAM</name>
<gene>
    <name evidence="1" type="ORF">UABAM_03037</name>
</gene>
<organism evidence="1 2">
    <name type="scientific">Uabimicrobium amorphum</name>
    <dbReference type="NCBI Taxonomy" id="2596890"/>
    <lineage>
        <taxon>Bacteria</taxon>
        <taxon>Pseudomonadati</taxon>
        <taxon>Planctomycetota</taxon>
        <taxon>Candidatus Uabimicrobiia</taxon>
        <taxon>Candidatus Uabimicrobiales</taxon>
        <taxon>Candidatus Uabimicrobiaceae</taxon>
        <taxon>Candidatus Uabimicrobium</taxon>
    </lineage>
</organism>
<sequence length="63" mass="7706">MNNKNEVHNQEIVKPVREQENHKFLEVPEPLPGYMADITDERFRKGLWQMIKDFLEWLLDFFT</sequence>
<dbReference type="KEGG" id="uam:UABAM_03037"/>
<dbReference type="AlphaFoldDB" id="A0A5S9INH4"/>